<evidence type="ECO:0000256" key="6">
    <source>
        <dbReference type="ARBA" id="ARBA00022722"/>
    </source>
</evidence>
<dbReference type="Gene3D" id="3.40.50.11980">
    <property type="match status" value="1"/>
</dbReference>
<feature type="region of interest" description="Disordered" evidence="14">
    <location>
        <begin position="333"/>
        <end position="373"/>
    </location>
</feature>
<evidence type="ECO:0000259" key="15">
    <source>
        <dbReference type="Pfam" id="PF16953"/>
    </source>
</evidence>
<dbReference type="PANTHER" id="PTHR13547">
    <property type="match status" value="1"/>
</dbReference>
<evidence type="ECO:0000256" key="12">
    <source>
        <dbReference type="ARBA" id="ARBA00023211"/>
    </source>
</evidence>
<proteinExistence type="inferred from homology"/>
<evidence type="ECO:0000259" key="16">
    <source>
        <dbReference type="Pfam" id="PF17177"/>
    </source>
</evidence>
<evidence type="ECO:0000256" key="5">
    <source>
        <dbReference type="ARBA" id="ARBA00022694"/>
    </source>
</evidence>
<feature type="region of interest" description="Disordered" evidence="14">
    <location>
        <begin position="66"/>
        <end position="93"/>
    </location>
</feature>
<feature type="compositionally biased region" description="Basic and acidic residues" evidence="14">
    <location>
        <begin position="357"/>
        <end position="373"/>
    </location>
</feature>
<accession>A0A5C7HZ11</accession>
<evidence type="ECO:0000256" key="3">
    <source>
        <dbReference type="ARBA" id="ARBA00007626"/>
    </source>
</evidence>
<evidence type="ECO:0000256" key="13">
    <source>
        <dbReference type="PROSITE-ProRule" id="PRU00708"/>
    </source>
</evidence>
<comment type="cofactor">
    <cofactor evidence="2">
        <name>Mg(2+)</name>
        <dbReference type="ChEBI" id="CHEBI:18420"/>
    </cofactor>
</comment>
<dbReference type="InterPro" id="IPR002885">
    <property type="entry name" value="PPR_rpt"/>
</dbReference>
<sequence>MASSITFNSVQQQNQLFSHTLCKCPSSLHVFNFHSLSLFLPTSSSLPKHTPLFLVRATLHAKLPTTHHETSKSLTLRTRKRTPSGFSSLSTRDARVEKESVKNVIGSVVEQNTHDRFTKDKNARKQFVFRKRRQVGSENEILGIKSSKTVDNQVSNGKMEKKTNNIGHYKVRAKNKENLAKKKSKADPSEVEFRVALDMCSKRGDVIGAIQLYDKAQKEGIKLGQYHYTVFLYLCSSAAIGVVKPAKSGNRSRTLETLGMSSEVSTVNSVHLGEIGDRDNLSYGGIESNVPVPNKGLLVDNTSNNQMIDNLVSNSNDTFDNLDGSFDEKENLTQFSNRSTKPNSQHFDGSSISEMGNDEKSHGKDRSSGDRDDCEIRLSEDVKKFALQRGFEIYEKMCLDNVPMNEASLTAVGRMAMSMGNGDMAFDMVKKMKPLGINPRLRSYGPALSVFCNTGDIDKAFAVEKHMLEHGVYPEEPELERLLRLSVVTGKGDKAYYLLHKLRASVRKVSPSTAETIAKWFNSKEAARLGKTKWDHRLVKKAMEDKGGGGHELGWLGKGKWAVSQTAIGADALCQCCGEKLAMIDLDPIETENFAESVASIAIKREKNSSFQKFQKWLDYYGPFEAVVDAANIGLFSQRKFKPSRVNAVVNGIRQKLPSKKWPLIVLHNKRITGDKMDEPINKALIEKWKNADALYSTPTGSNDDWYWLYTAIKFKCLLVTNDEMRDHTFHLLGNDFFPRWKERHQVRFGFSDAGPEFYMPPPYSVVIQESEKGNWHIPIASEHDYEAERTWLCITRANSCVSRKDSATIPEDLQSLDHNKGQVRKTTSKEVKIKLHSSGNTEKLAQKEHKNLTNILQKSMSSDHQTILSKIEASEELGNCLIDFQI</sequence>
<dbReference type="Gene3D" id="1.25.40.10">
    <property type="entry name" value="Tetratricopeptide repeat domain"/>
    <property type="match status" value="1"/>
</dbReference>
<dbReference type="Proteomes" id="UP000323000">
    <property type="component" value="Chromosome 5"/>
</dbReference>
<dbReference type="PROSITE" id="PS51375">
    <property type="entry name" value="PPR"/>
    <property type="match status" value="1"/>
</dbReference>
<dbReference type="GO" id="GO:0001682">
    <property type="term" value="P:tRNA 5'-leader removal"/>
    <property type="evidence" value="ECO:0007669"/>
    <property type="project" value="TreeGrafter"/>
</dbReference>
<evidence type="ECO:0000256" key="7">
    <source>
        <dbReference type="ARBA" id="ARBA00022723"/>
    </source>
</evidence>
<evidence type="ECO:0000256" key="9">
    <source>
        <dbReference type="ARBA" id="ARBA00022801"/>
    </source>
</evidence>
<evidence type="ECO:0000256" key="8">
    <source>
        <dbReference type="ARBA" id="ARBA00022737"/>
    </source>
</evidence>
<feature type="domain" description="PROP1-like PPR" evidence="16">
    <location>
        <begin position="382"/>
        <end position="527"/>
    </location>
</feature>
<keyword evidence="10" id="KW-0862">Zinc</keyword>
<evidence type="ECO:0000256" key="1">
    <source>
        <dbReference type="ARBA" id="ARBA00000928"/>
    </source>
</evidence>
<organism evidence="17 18">
    <name type="scientific">Acer yangbiense</name>
    <dbReference type="NCBI Taxonomy" id="1000413"/>
    <lineage>
        <taxon>Eukaryota</taxon>
        <taxon>Viridiplantae</taxon>
        <taxon>Streptophyta</taxon>
        <taxon>Embryophyta</taxon>
        <taxon>Tracheophyta</taxon>
        <taxon>Spermatophyta</taxon>
        <taxon>Magnoliopsida</taxon>
        <taxon>eudicotyledons</taxon>
        <taxon>Gunneridae</taxon>
        <taxon>Pentapetalae</taxon>
        <taxon>rosids</taxon>
        <taxon>malvids</taxon>
        <taxon>Sapindales</taxon>
        <taxon>Sapindaceae</taxon>
        <taxon>Hippocastanoideae</taxon>
        <taxon>Acereae</taxon>
        <taxon>Acer</taxon>
    </lineage>
</organism>
<feature type="domain" description="PROP1-like PPR" evidence="16">
    <location>
        <begin position="181"/>
        <end position="243"/>
    </location>
</feature>
<evidence type="ECO:0000256" key="2">
    <source>
        <dbReference type="ARBA" id="ARBA00001946"/>
    </source>
</evidence>
<evidence type="ECO:0000256" key="10">
    <source>
        <dbReference type="ARBA" id="ARBA00022833"/>
    </source>
</evidence>
<evidence type="ECO:0000313" key="17">
    <source>
        <dbReference type="EMBL" id="TXG61402.1"/>
    </source>
</evidence>
<name>A0A5C7HZ11_9ROSI</name>
<feature type="domain" description="PRORP" evidence="15">
    <location>
        <begin position="570"/>
        <end position="794"/>
    </location>
</feature>
<keyword evidence="5" id="KW-0819">tRNA processing</keyword>
<keyword evidence="9" id="KW-0378">Hydrolase</keyword>
<comment type="caution">
    <text evidence="17">The sequence shown here is derived from an EMBL/GenBank/DDBJ whole genome shotgun (WGS) entry which is preliminary data.</text>
</comment>
<reference evidence="18" key="1">
    <citation type="journal article" date="2019" name="Gigascience">
        <title>De novo genome assembly of the endangered Acer yangbiense, a plant species with extremely small populations endemic to Yunnan Province, China.</title>
        <authorList>
            <person name="Yang J."/>
            <person name="Wariss H.M."/>
            <person name="Tao L."/>
            <person name="Zhang R."/>
            <person name="Yun Q."/>
            <person name="Hollingsworth P."/>
            <person name="Dao Z."/>
            <person name="Luo G."/>
            <person name="Guo H."/>
            <person name="Ma Y."/>
            <person name="Sun W."/>
        </authorList>
    </citation>
    <scope>NUCLEOTIDE SEQUENCE [LARGE SCALE GENOMIC DNA]</scope>
    <source>
        <strain evidence="18">cv. Malutang</strain>
    </source>
</reference>
<dbReference type="InterPro" id="IPR031595">
    <property type="entry name" value="PRORP_C"/>
</dbReference>
<evidence type="ECO:0000256" key="4">
    <source>
        <dbReference type="ARBA" id="ARBA00012179"/>
    </source>
</evidence>
<keyword evidence="7" id="KW-0479">Metal-binding</keyword>
<protein>
    <recommendedName>
        <fullName evidence="4">ribonuclease P</fullName>
        <ecNumber evidence="4">3.1.26.5</ecNumber>
    </recommendedName>
</protein>
<dbReference type="GO" id="GO:0046872">
    <property type="term" value="F:metal ion binding"/>
    <property type="evidence" value="ECO:0007669"/>
    <property type="project" value="UniProtKB-KW"/>
</dbReference>
<feature type="compositionally biased region" description="Polar residues" evidence="14">
    <location>
        <begin position="333"/>
        <end position="354"/>
    </location>
</feature>
<keyword evidence="18" id="KW-1185">Reference proteome</keyword>
<keyword evidence="6" id="KW-0540">Nuclease</keyword>
<feature type="repeat" description="PPR" evidence="13">
    <location>
        <begin position="440"/>
        <end position="474"/>
    </location>
</feature>
<dbReference type="PANTHER" id="PTHR13547:SF7">
    <property type="entry name" value="RIBONUCLEASE P"/>
    <property type="match status" value="1"/>
</dbReference>
<comment type="catalytic activity">
    <reaction evidence="1">
        <text>Endonucleolytic cleavage of RNA, removing 5'-extranucleotides from tRNA precursor.</text>
        <dbReference type="EC" id="3.1.26.5"/>
    </reaction>
</comment>
<dbReference type="GO" id="GO:0004526">
    <property type="term" value="F:ribonuclease P activity"/>
    <property type="evidence" value="ECO:0007669"/>
    <property type="project" value="UniProtKB-EC"/>
</dbReference>
<evidence type="ECO:0000256" key="14">
    <source>
        <dbReference type="SAM" id="MobiDB-lite"/>
    </source>
</evidence>
<keyword evidence="11" id="KW-0460">Magnesium</keyword>
<dbReference type="Pfam" id="PF17177">
    <property type="entry name" value="PPR_long"/>
    <property type="match status" value="2"/>
</dbReference>
<keyword evidence="8" id="KW-0677">Repeat</keyword>
<evidence type="ECO:0000313" key="18">
    <source>
        <dbReference type="Proteomes" id="UP000323000"/>
    </source>
</evidence>
<dbReference type="Pfam" id="PF16953">
    <property type="entry name" value="PRORP"/>
    <property type="match status" value="1"/>
</dbReference>
<keyword evidence="12" id="KW-0464">Manganese</keyword>
<dbReference type="EMBL" id="VAHF01000005">
    <property type="protein sequence ID" value="TXG61402.1"/>
    <property type="molecule type" value="Genomic_DNA"/>
</dbReference>
<dbReference type="EC" id="3.1.26.5" evidence="4"/>
<dbReference type="FunFam" id="3.40.50.11980:FF:000002">
    <property type="entry name" value="Proteinaceous RNase P 2"/>
    <property type="match status" value="1"/>
</dbReference>
<comment type="similarity">
    <text evidence="3">Belongs to the PPR family. P subfamily.</text>
</comment>
<dbReference type="AlphaFoldDB" id="A0A5C7HZ11"/>
<gene>
    <name evidence="17" type="ORF">EZV62_012765</name>
</gene>
<evidence type="ECO:0000256" key="11">
    <source>
        <dbReference type="ARBA" id="ARBA00022842"/>
    </source>
</evidence>
<dbReference type="InterPro" id="IPR033443">
    <property type="entry name" value="PROP1-like_PPR_dom"/>
</dbReference>
<dbReference type="InterPro" id="IPR011990">
    <property type="entry name" value="TPR-like_helical_dom_sf"/>
</dbReference>
<dbReference type="OrthoDB" id="46913at2759"/>